<evidence type="ECO:0000256" key="1">
    <source>
        <dbReference type="ARBA" id="ARBA00022553"/>
    </source>
</evidence>
<geneLocation type="plasmid" evidence="4 5">
    <name>pPP1</name>
</geneLocation>
<dbReference type="Pfam" id="PF00072">
    <property type="entry name" value="Response_reg"/>
    <property type="match status" value="1"/>
</dbReference>
<dbReference type="PANTHER" id="PTHR44591">
    <property type="entry name" value="STRESS RESPONSE REGULATOR PROTEIN 1"/>
    <property type="match status" value="1"/>
</dbReference>
<evidence type="ECO:0000259" key="3">
    <source>
        <dbReference type="PROSITE" id="PS50110"/>
    </source>
</evidence>
<feature type="domain" description="Response regulatory" evidence="3">
    <location>
        <begin position="7"/>
        <end position="123"/>
    </location>
</feature>
<organism evidence="4 5">
    <name type="scientific">Persicobacter psychrovividus</name>
    <dbReference type="NCBI Taxonomy" id="387638"/>
    <lineage>
        <taxon>Bacteria</taxon>
        <taxon>Pseudomonadati</taxon>
        <taxon>Bacteroidota</taxon>
        <taxon>Cytophagia</taxon>
        <taxon>Cytophagales</taxon>
        <taxon>Persicobacteraceae</taxon>
        <taxon>Persicobacter</taxon>
    </lineage>
</organism>
<gene>
    <name evidence="4" type="ORF">PEPS_27800</name>
</gene>
<keyword evidence="1 2" id="KW-0597">Phosphoprotein</keyword>
<dbReference type="InterPro" id="IPR050595">
    <property type="entry name" value="Bact_response_regulator"/>
</dbReference>
<keyword evidence="4" id="KW-0614">Plasmid</keyword>
<feature type="modified residue" description="4-aspartylphosphate" evidence="2">
    <location>
        <position position="56"/>
    </location>
</feature>
<dbReference type="Gene3D" id="3.40.50.2300">
    <property type="match status" value="1"/>
</dbReference>
<dbReference type="SUPFAM" id="SSF52172">
    <property type="entry name" value="CheY-like"/>
    <property type="match status" value="1"/>
</dbReference>
<dbReference type="Proteomes" id="UP001354989">
    <property type="component" value="Plasmid pPP1"/>
</dbReference>
<dbReference type="PANTHER" id="PTHR44591:SF3">
    <property type="entry name" value="RESPONSE REGULATORY DOMAIN-CONTAINING PROTEIN"/>
    <property type="match status" value="1"/>
</dbReference>
<dbReference type="SMART" id="SM00448">
    <property type="entry name" value="REC"/>
    <property type="match status" value="1"/>
</dbReference>
<protein>
    <submittedName>
        <fullName evidence="4">Response regulator</fullName>
    </submittedName>
</protein>
<proteinExistence type="predicted"/>
<dbReference type="EMBL" id="AP025293">
    <property type="protein sequence ID" value="BDD00500.1"/>
    <property type="molecule type" value="Genomic_DNA"/>
</dbReference>
<name>A0ABM7VHR4_9BACT</name>
<reference evidence="4 5" key="1">
    <citation type="submission" date="2021-12" db="EMBL/GenBank/DDBJ databases">
        <title>Genome sequencing of bacteria with rrn-lacking chromosome and rrn-plasmid.</title>
        <authorList>
            <person name="Anda M."/>
            <person name="Iwasaki W."/>
        </authorList>
    </citation>
    <scope>NUCLEOTIDE SEQUENCE [LARGE SCALE GENOMIC DNA]</scope>
    <source>
        <strain evidence="4 5">NBRC 101262</strain>
        <plasmid evidence="4 5">pPP1</plasmid>
    </source>
</reference>
<sequence>METNKPVLLVVDDDNMIIKIINHSLSKHYEIVSFTDMRKAMQALANGLTPDLFIIDLQIKNDTGIELIKFIKSFDAYFPEQILCLSADNDQSSISAVFNAGAFDYLKKPFNPRELKLRLDRMRHRHQLITMCALPVEATPYTTVSNISQTA</sequence>
<dbReference type="InterPro" id="IPR011006">
    <property type="entry name" value="CheY-like_superfamily"/>
</dbReference>
<dbReference type="InterPro" id="IPR001789">
    <property type="entry name" value="Sig_transdc_resp-reg_receiver"/>
</dbReference>
<accession>A0ABM7VHR4</accession>
<keyword evidence="5" id="KW-1185">Reference proteome</keyword>
<dbReference type="RefSeq" id="WP_332921520.1">
    <property type="nucleotide sequence ID" value="NZ_AP025293.1"/>
</dbReference>
<evidence type="ECO:0000256" key="2">
    <source>
        <dbReference type="PROSITE-ProRule" id="PRU00169"/>
    </source>
</evidence>
<evidence type="ECO:0000313" key="4">
    <source>
        <dbReference type="EMBL" id="BDD00500.1"/>
    </source>
</evidence>
<evidence type="ECO:0000313" key="5">
    <source>
        <dbReference type="Proteomes" id="UP001354989"/>
    </source>
</evidence>
<dbReference type="PROSITE" id="PS50110">
    <property type="entry name" value="RESPONSE_REGULATORY"/>
    <property type="match status" value="1"/>
</dbReference>